<dbReference type="EMBL" id="JAIFTL010000299">
    <property type="protein sequence ID" value="KAG9320343.1"/>
    <property type="molecule type" value="Genomic_DNA"/>
</dbReference>
<feature type="domain" description="CRAL-TRIO" evidence="2">
    <location>
        <begin position="172"/>
        <end position="330"/>
    </location>
</feature>
<evidence type="ECO:0000259" key="2">
    <source>
        <dbReference type="PROSITE" id="PS50191"/>
    </source>
</evidence>
<evidence type="ECO:0000313" key="3">
    <source>
        <dbReference type="EMBL" id="KAG9320343.1"/>
    </source>
</evidence>
<dbReference type="SMART" id="SM00516">
    <property type="entry name" value="SEC14"/>
    <property type="match status" value="1"/>
</dbReference>
<dbReference type="Pfam" id="PF00650">
    <property type="entry name" value="CRAL_TRIO"/>
    <property type="match status" value="1"/>
</dbReference>
<dbReference type="Gene3D" id="3.40.525.10">
    <property type="entry name" value="CRAL-TRIO lipid binding domain"/>
    <property type="match status" value="1"/>
</dbReference>
<evidence type="ECO:0000313" key="4">
    <source>
        <dbReference type="Proteomes" id="UP000717515"/>
    </source>
</evidence>
<gene>
    <name evidence="3" type="ORF">KVV02_000100</name>
</gene>
<dbReference type="SUPFAM" id="SSF46938">
    <property type="entry name" value="CRAL/TRIO N-terminal domain"/>
    <property type="match status" value="1"/>
</dbReference>
<organism evidence="3 4">
    <name type="scientific">Mortierella alpina</name>
    <name type="common">Oleaginous fungus</name>
    <name type="synonym">Mortierella renispora</name>
    <dbReference type="NCBI Taxonomy" id="64518"/>
    <lineage>
        <taxon>Eukaryota</taxon>
        <taxon>Fungi</taxon>
        <taxon>Fungi incertae sedis</taxon>
        <taxon>Mucoromycota</taxon>
        <taxon>Mortierellomycotina</taxon>
        <taxon>Mortierellomycetes</taxon>
        <taxon>Mortierellales</taxon>
        <taxon>Mortierellaceae</taxon>
        <taxon>Mortierella</taxon>
    </lineage>
</organism>
<dbReference type="SUPFAM" id="SSF52087">
    <property type="entry name" value="CRAL/TRIO domain"/>
    <property type="match status" value="1"/>
</dbReference>
<dbReference type="AlphaFoldDB" id="A0A9P7ZXG4"/>
<dbReference type="InterPro" id="IPR036273">
    <property type="entry name" value="CRAL/TRIO_N_dom_sf"/>
</dbReference>
<evidence type="ECO:0000256" key="1">
    <source>
        <dbReference type="SAM" id="MobiDB-lite"/>
    </source>
</evidence>
<feature type="region of interest" description="Disordered" evidence="1">
    <location>
        <begin position="59"/>
        <end position="81"/>
    </location>
</feature>
<comment type="caution">
    <text evidence="3">The sequence shown here is derived from an EMBL/GenBank/DDBJ whole genome shotgun (WGS) entry which is preliminary data.</text>
</comment>
<name>A0A9P7ZXG4_MORAP</name>
<dbReference type="PANTHER" id="PTHR46590">
    <property type="entry name" value="PHOSPHATIDYLINOSITOL TRANSFER PROTEIN CSR1-RELATED"/>
    <property type="match status" value="1"/>
</dbReference>
<protein>
    <recommendedName>
        <fullName evidence="2">CRAL-TRIO domain-containing protein</fullName>
    </recommendedName>
</protein>
<dbReference type="InterPro" id="IPR001251">
    <property type="entry name" value="CRAL-TRIO_dom"/>
</dbReference>
<proteinExistence type="predicted"/>
<sequence length="433" mass="49983">MVTHTLIPIAFVVLMPRHKSGTMSTPPGTGYVGCLTPEQKQCLKDVWAAVLTFLLANESTPDPRKPREQSKKHRDGASKRAPEMTFCQYDPMAELVPKNRGDYGLYGVALREALWSNALGDHPDALFLRFLRYHNWNVERGLDMLMRGLRWRVNFGVGELATKNEDDLEKKYSAFRHQLKSGKVFLYGRDKMGRVVVYCTARRHKSSDQPEVTTEKFFVYMLECLRLLLHPHEEACIVLDLAGLSIGNIDLKFIKFVLLCMQNHYPGSVGRFVVLDPPLAFQGIWTVIRPWLSRSFAAKVRFERQETDLLKYIDAETLPVMFDGGKALCKFKYVPPLPGENDCMMDTSTRELLRARWRSRLWRLEALLREWVVSTTKETEHARAEGVIEAEMEETTKAIRVAYFKLRPYIHAKTPYERSEHRPLKQDGEVVWS</sequence>
<accession>A0A9P7ZXG4</accession>
<dbReference type="InterPro" id="IPR052432">
    <property type="entry name" value="PITP/CRAL-TRIO"/>
</dbReference>
<dbReference type="InterPro" id="IPR036865">
    <property type="entry name" value="CRAL-TRIO_dom_sf"/>
</dbReference>
<dbReference type="InterPro" id="IPR011074">
    <property type="entry name" value="CRAL/TRIO_N_dom"/>
</dbReference>
<dbReference type="CDD" id="cd00170">
    <property type="entry name" value="SEC14"/>
    <property type="match status" value="1"/>
</dbReference>
<dbReference type="Pfam" id="PF03765">
    <property type="entry name" value="CRAL_TRIO_N"/>
    <property type="match status" value="1"/>
</dbReference>
<dbReference type="Proteomes" id="UP000717515">
    <property type="component" value="Unassembled WGS sequence"/>
</dbReference>
<feature type="compositionally biased region" description="Basic and acidic residues" evidence="1">
    <location>
        <begin position="61"/>
        <end position="81"/>
    </location>
</feature>
<dbReference type="PANTHER" id="PTHR46590:SF1">
    <property type="entry name" value="PHOSPHATIDYLINOSITOL TRANSFER PROTEIN CSR1"/>
    <property type="match status" value="1"/>
</dbReference>
<reference evidence="3" key="1">
    <citation type="submission" date="2021-07" db="EMBL/GenBank/DDBJ databases">
        <title>Draft genome of Mortierella alpina, strain LL118, isolated from an aspen leaf litter sample.</title>
        <authorList>
            <person name="Yang S."/>
            <person name="Vinatzer B.A."/>
        </authorList>
    </citation>
    <scope>NUCLEOTIDE SEQUENCE</scope>
    <source>
        <strain evidence="3">LL118</strain>
    </source>
</reference>
<dbReference type="PROSITE" id="PS50191">
    <property type="entry name" value="CRAL_TRIO"/>
    <property type="match status" value="1"/>
</dbReference>